<dbReference type="PANTHER" id="PTHR12622">
    <property type="entry name" value="DELTEX-RELATED"/>
    <property type="match status" value="1"/>
</dbReference>
<dbReference type="PROSITE" id="PS50089">
    <property type="entry name" value="ZF_RING_2"/>
    <property type="match status" value="1"/>
</dbReference>
<sequence>MAGEQFDASNGSLLQFNEEDTQYILQHLDKINSNLKQEFCSTSFLQDSDRIRLSSHTQQQYNDSMRILANYFKLHLGRELSEQISPGSICANIELDQHNHQILTSTQNMDQLNNILAERFSNSVDVSPATGYNLRIQAPDLNVLQLAFNFIHSSLQDWHNKNEFSSSPNTPQSPSPSPSTKPVRNIQHSCSTIEMKKWIIPESLYELSKPRIESIFGENDCDYSIEFTSTGNVIIEYGDSSSVVERIKIQLESIRKQFQALTQQKNTPTYQTQPDSPSKILGHFSYQDETADSPPSSSTSSQTKVIQPSGPIGTFPSNLPVTNPFFEDLNPSLVKPDSQNNSNETSQPFNIQTTQNSIPSHKPINPSSLISDQDRLKIPFRETDPILVHINSEPSAPSTLAKLDNFPNESHYSTKSTISTNNIQDNSSKYSQSQPRDKQTNSTTSNRNKTRDNSLSDAMRQKKPPMLRMSGLVATSKFNDPQLVEAESFSHEYQHPSDRYSDPPQEDLHSHQSKEAIIHFDNKYGCVVRLEKYEWHEQAKFLEQTLLGLKVIRCPNQPQVCTLVSDKKEMVKCGLKELHKKFGSLGYLPALNGIPIMTAAIDCVVELDDKPKQSKKVKILASLTCTSGLNIKINFMSFTEGSWDVVVKSVEQSMINSTRQNNIDILDVVGPGTRPEEGRHLVKRATKLDYWYFYLTENSEPLSKHIIHVVIPDWNPNEFNPNNLKQSIVSILNYCNSYGIQSIAFPIIGHESKKIPIPLSAQALLQAIDEFSSQNQSPNLKQVDIVITKESCIRAFQYHFITPIQRHLKMSSDTRKDVTSEEEEETCPICLEALHSDGIPIRKLIQCKHEFHEPCISKAIETKPRCPLCMSPLGVQRGNQPAGGLMTHSTLFYPLPGYPNHGTIKIHYQIPSGVQNKSHPNPGTYYPSTSRTAYLPANQKGLKVLGLLRVAFERGLIFTVGTSRTLGMDNMITWNDIHHKTMQTGSAYGYPDDSYLDRVIAELKDKGVE</sequence>
<evidence type="ECO:0000259" key="11">
    <source>
        <dbReference type="PROSITE" id="PS50089"/>
    </source>
</evidence>
<evidence type="ECO:0000256" key="2">
    <source>
        <dbReference type="ARBA" id="ARBA00004906"/>
    </source>
</evidence>
<evidence type="ECO:0000256" key="8">
    <source>
        <dbReference type="ARBA" id="ARBA00022833"/>
    </source>
</evidence>
<dbReference type="Pfam" id="PF01661">
    <property type="entry name" value="Macro"/>
    <property type="match status" value="1"/>
</dbReference>
<dbReference type="Proteomes" id="UP001165289">
    <property type="component" value="Unassembled WGS sequence"/>
</dbReference>
<gene>
    <name evidence="13" type="ORF">LOD99_5122</name>
</gene>
<comment type="pathway">
    <text evidence="2">Protein modification; protein ubiquitination.</text>
</comment>
<dbReference type="InterPro" id="IPR013083">
    <property type="entry name" value="Znf_RING/FYVE/PHD"/>
</dbReference>
<dbReference type="EC" id="2.3.2.27" evidence="4"/>
<keyword evidence="14" id="KW-1185">Reference proteome</keyword>
<dbReference type="InterPro" id="IPR002589">
    <property type="entry name" value="Macro_dom"/>
</dbReference>
<keyword evidence="6" id="KW-0479">Metal-binding</keyword>
<dbReference type="EMBL" id="JAKMXF010000303">
    <property type="protein sequence ID" value="KAI6651514.1"/>
    <property type="molecule type" value="Genomic_DNA"/>
</dbReference>
<feature type="domain" description="RING-type" evidence="11">
    <location>
        <begin position="827"/>
        <end position="869"/>
    </location>
</feature>
<evidence type="ECO:0000256" key="7">
    <source>
        <dbReference type="ARBA" id="ARBA00022771"/>
    </source>
</evidence>
<dbReference type="SUPFAM" id="SSF57850">
    <property type="entry name" value="RING/U-box"/>
    <property type="match status" value="1"/>
</dbReference>
<evidence type="ECO:0000256" key="1">
    <source>
        <dbReference type="ARBA" id="ARBA00000900"/>
    </source>
</evidence>
<feature type="region of interest" description="Disordered" evidence="10">
    <location>
        <begin position="488"/>
        <end position="511"/>
    </location>
</feature>
<accession>A0AAV7JSL2</accession>
<evidence type="ECO:0000256" key="9">
    <source>
        <dbReference type="PROSITE-ProRule" id="PRU00175"/>
    </source>
</evidence>
<feature type="region of interest" description="Disordered" evidence="10">
    <location>
        <begin position="262"/>
        <end position="376"/>
    </location>
</feature>
<keyword evidence="7 9" id="KW-0863">Zinc-finger</keyword>
<evidence type="ECO:0000256" key="4">
    <source>
        <dbReference type="ARBA" id="ARBA00012483"/>
    </source>
</evidence>
<feature type="compositionally biased region" description="Polar residues" evidence="10">
    <location>
        <begin position="262"/>
        <end position="276"/>
    </location>
</feature>
<dbReference type="InterPro" id="IPR039396">
    <property type="entry name" value="Deltex_C"/>
</dbReference>
<organism evidence="13 14">
    <name type="scientific">Oopsacas minuta</name>
    <dbReference type="NCBI Taxonomy" id="111878"/>
    <lineage>
        <taxon>Eukaryota</taxon>
        <taxon>Metazoa</taxon>
        <taxon>Porifera</taxon>
        <taxon>Hexactinellida</taxon>
        <taxon>Hexasterophora</taxon>
        <taxon>Lyssacinosida</taxon>
        <taxon>Leucopsacidae</taxon>
        <taxon>Oopsacas</taxon>
    </lineage>
</organism>
<evidence type="ECO:0000256" key="10">
    <source>
        <dbReference type="SAM" id="MobiDB-lite"/>
    </source>
</evidence>
<dbReference type="InterPro" id="IPR039399">
    <property type="entry name" value="Deltex_C_sf"/>
</dbReference>
<dbReference type="GO" id="GO:0016567">
    <property type="term" value="P:protein ubiquitination"/>
    <property type="evidence" value="ECO:0007669"/>
    <property type="project" value="InterPro"/>
</dbReference>
<dbReference type="Gene3D" id="3.30.40.10">
    <property type="entry name" value="Zinc/RING finger domain, C3HC4 (zinc finger)"/>
    <property type="match status" value="1"/>
</dbReference>
<dbReference type="GO" id="GO:0008270">
    <property type="term" value="F:zinc ion binding"/>
    <property type="evidence" value="ECO:0007669"/>
    <property type="project" value="UniProtKB-KW"/>
</dbReference>
<dbReference type="PROSITE" id="PS51154">
    <property type="entry name" value="MACRO"/>
    <property type="match status" value="1"/>
</dbReference>
<dbReference type="CDD" id="cd09633">
    <property type="entry name" value="Deltex_C"/>
    <property type="match status" value="1"/>
</dbReference>
<dbReference type="InterPro" id="IPR039398">
    <property type="entry name" value="Deltex_fam"/>
</dbReference>
<keyword evidence="5" id="KW-0808">Transferase</keyword>
<dbReference type="InterPro" id="IPR001841">
    <property type="entry name" value="Znf_RING"/>
</dbReference>
<dbReference type="GO" id="GO:0061630">
    <property type="term" value="F:ubiquitin protein ligase activity"/>
    <property type="evidence" value="ECO:0007669"/>
    <property type="project" value="UniProtKB-EC"/>
</dbReference>
<comment type="caution">
    <text evidence="13">The sequence shown here is derived from an EMBL/GenBank/DDBJ whole genome shotgun (WGS) entry which is preliminary data.</text>
</comment>
<name>A0AAV7JSL2_9METZ</name>
<dbReference type="Pfam" id="PF18102">
    <property type="entry name" value="DTC"/>
    <property type="match status" value="1"/>
</dbReference>
<reference evidence="13 14" key="1">
    <citation type="journal article" date="2023" name="BMC Biol.">
        <title>The compact genome of the sponge Oopsacas minuta (Hexactinellida) is lacking key metazoan core genes.</title>
        <authorList>
            <person name="Santini S."/>
            <person name="Schenkelaars Q."/>
            <person name="Jourda C."/>
            <person name="Duchesne M."/>
            <person name="Belahbib H."/>
            <person name="Rocher C."/>
            <person name="Selva M."/>
            <person name="Riesgo A."/>
            <person name="Vervoort M."/>
            <person name="Leys S.P."/>
            <person name="Kodjabachian L."/>
            <person name="Le Bivic A."/>
            <person name="Borchiellini C."/>
            <person name="Claverie J.M."/>
            <person name="Renard E."/>
        </authorList>
    </citation>
    <scope>NUCLEOTIDE SEQUENCE [LARGE SCALE GENOMIC DNA]</scope>
    <source>
        <strain evidence="13">SPO-2</strain>
    </source>
</reference>
<feature type="compositionally biased region" description="Polar residues" evidence="10">
    <location>
        <begin position="407"/>
        <end position="434"/>
    </location>
</feature>
<evidence type="ECO:0000313" key="14">
    <source>
        <dbReference type="Proteomes" id="UP001165289"/>
    </source>
</evidence>
<keyword evidence="8" id="KW-0862">Zinc</keyword>
<evidence type="ECO:0000313" key="13">
    <source>
        <dbReference type="EMBL" id="KAI6651514.1"/>
    </source>
</evidence>
<dbReference type="InterPro" id="IPR043472">
    <property type="entry name" value="Macro_dom-like"/>
</dbReference>
<evidence type="ECO:0000256" key="5">
    <source>
        <dbReference type="ARBA" id="ARBA00022679"/>
    </source>
</evidence>
<proteinExistence type="inferred from homology"/>
<dbReference type="Gene3D" id="3.40.220.10">
    <property type="entry name" value="Leucine Aminopeptidase, subunit E, domain 1"/>
    <property type="match status" value="1"/>
</dbReference>
<evidence type="ECO:0000259" key="12">
    <source>
        <dbReference type="PROSITE" id="PS51154"/>
    </source>
</evidence>
<feature type="region of interest" description="Disordered" evidence="10">
    <location>
        <begin position="161"/>
        <end position="185"/>
    </location>
</feature>
<protein>
    <recommendedName>
        <fullName evidence="4">RING-type E3 ubiquitin transferase</fullName>
        <ecNumber evidence="4">2.3.2.27</ecNumber>
    </recommendedName>
</protein>
<dbReference type="Gene3D" id="3.30.390.130">
    <property type="match status" value="1"/>
</dbReference>
<dbReference type="SMART" id="SM00184">
    <property type="entry name" value="RING"/>
    <property type="match status" value="1"/>
</dbReference>
<dbReference type="Pfam" id="PF13639">
    <property type="entry name" value="zf-RING_2"/>
    <property type="match status" value="1"/>
</dbReference>
<feature type="compositionally biased region" description="Polar residues" evidence="10">
    <location>
        <begin position="337"/>
        <end position="371"/>
    </location>
</feature>
<feature type="region of interest" description="Disordered" evidence="10">
    <location>
        <begin position="390"/>
        <end position="467"/>
    </location>
</feature>
<evidence type="ECO:0000256" key="6">
    <source>
        <dbReference type="ARBA" id="ARBA00022723"/>
    </source>
</evidence>
<comment type="similarity">
    <text evidence="3">Belongs to the Deltex family.</text>
</comment>
<evidence type="ECO:0000256" key="3">
    <source>
        <dbReference type="ARBA" id="ARBA00009413"/>
    </source>
</evidence>
<dbReference type="SUPFAM" id="SSF52949">
    <property type="entry name" value="Macro domain-like"/>
    <property type="match status" value="1"/>
</dbReference>
<comment type="catalytic activity">
    <reaction evidence="1">
        <text>S-ubiquitinyl-[E2 ubiquitin-conjugating enzyme]-L-cysteine + [acceptor protein]-L-lysine = [E2 ubiquitin-conjugating enzyme]-L-cysteine + N(6)-ubiquitinyl-[acceptor protein]-L-lysine.</text>
        <dbReference type="EC" id="2.3.2.27"/>
    </reaction>
</comment>
<feature type="domain" description="Macro" evidence="12">
    <location>
        <begin position="618"/>
        <end position="804"/>
    </location>
</feature>
<dbReference type="GO" id="GO:0007219">
    <property type="term" value="P:Notch signaling pathway"/>
    <property type="evidence" value="ECO:0007669"/>
    <property type="project" value="InterPro"/>
</dbReference>
<dbReference type="AlphaFoldDB" id="A0AAV7JSL2"/>